<proteinExistence type="predicted"/>
<accession>A0A6A4QP91</accession>
<dbReference type="EMBL" id="WOCE01000004">
    <property type="protein sequence ID" value="KAE9615327.1"/>
    <property type="molecule type" value="Genomic_DNA"/>
</dbReference>
<evidence type="ECO:0000313" key="2">
    <source>
        <dbReference type="EMBL" id="KAE9615327.1"/>
    </source>
</evidence>
<evidence type="ECO:0000313" key="3">
    <source>
        <dbReference type="Proteomes" id="UP000447434"/>
    </source>
</evidence>
<dbReference type="Pfam" id="PF04937">
    <property type="entry name" value="DUF659"/>
    <property type="match status" value="1"/>
</dbReference>
<sequence length="137" mass="15803">MARSAEYFEMFELVAKHGPGFKPPSYYEIRVKNLKEEVKFTHARLEEHKAEWKKVGCTIMTDGWTDKRMRTILNFLVHSPKGTVFLKSIDASHISKTADMIFKMIDEVVEEIGEDKVQVVTDNASNYKVAGEMLFKL</sequence>
<gene>
    <name evidence="2" type="ORF">Lalb_Chr04g0254051</name>
</gene>
<dbReference type="InterPro" id="IPR007021">
    <property type="entry name" value="DUF659"/>
</dbReference>
<comment type="caution">
    <text evidence="2">The sequence shown here is derived from an EMBL/GenBank/DDBJ whole genome shotgun (WGS) entry which is preliminary data.</text>
</comment>
<organism evidence="2 3">
    <name type="scientific">Lupinus albus</name>
    <name type="common">White lupine</name>
    <name type="synonym">Lupinus termis</name>
    <dbReference type="NCBI Taxonomy" id="3870"/>
    <lineage>
        <taxon>Eukaryota</taxon>
        <taxon>Viridiplantae</taxon>
        <taxon>Streptophyta</taxon>
        <taxon>Embryophyta</taxon>
        <taxon>Tracheophyta</taxon>
        <taxon>Spermatophyta</taxon>
        <taxon>Magnoliopsida</taxon>
        <taxon>eudicotyledons</taxon>
        <taxon>Gunneridae</taxon>
        <taxon>Pentapetalae</taxon>
        <taxon>rosids</taxon>
        <taxon>fabids</taxon>
        <taxon>Fabales</taxon>
        <taxon>Fabaceae</taxon>
        <taxon>Papilionoideae</taxon>
        <taxon>50 kb inversion clade</taxon>
        <taxon>genistoids sensu lato</taxon>
        <taxon>core genistoids</taxon>
        <taxon>Genisteae</taxon>
        <taxon>Lupinus</taxon>
    </lineage>
</organism>
<dbReference type="SUPFAM" id="SSF53098">
    <property type="entry name" value="Ribonuclease H-like"/>
    <property type="match status" value="1"/>
</dbReference>
<reference evidence="3" key="1">
    <citation type="journal article" date="2020" name="Nat. Commun.">
        <title>Genome sequence of the cluster root forming white lupin.</title>
        <authorList>
            <person name="Hufnagel B."/>
            <person name="Marques A."/>
            <person name="Soriano A."/>
            <person name="Marques L."/>
            <person name="Divol F."/>
            <person name="Doumas P."/>
            <person name="Sallet E."/>
            <person name="Mancinotti D."/>
            <person name="Carrere S."/>
            <person name="Marande W."/>
            <person name="Arribat S."/>
            <person name="Keller J."/>
            <person name="Huneau C."/>
            <person name="Blein T."/>
            <person name="Aime D."/>
            <person name="Laguerre M."/>
            <person name="Taylor J."/>
            <person name="Schubert V."/>
            <person name="Nelson M."/>
            <person name="Geu-Flores F."/>
            <person name="Crespi M."/>
            <person name="Gallardo-Guerrero K."/>
            <person name="Delaux P.-M."/>
            <person name="Salse J."/>
            <person name="Berges H."/>
            <person name="Guyot R."/>
            <person name="Gouzy J."/>
            <person name="Peret B."/>
        </authorList>
    </citation>
    <scope>NUCLEOTIDE SEQUENCE [LARGE SCALE GENOMIC DNA]</scope>
    <source>
        <strain evidence="3">cv. Amiga</strain>
    </source>
</reference>
<protein>
    <submittedName>
        <fullName evidence="2">Putative ribonuclease H-like domain-containing protein</fullName>
    </submittedName>
</protein>
<evidence type="ECO:0000259" key="1">
    <source>
        <dbReference type="Pfam" id="PF04937"/>
    </source>
</evidence>
<dbReference type="InterPro" id="IPR012337">
    <property type="entry name" value="RNaseH-like_sf"/>
</dbReference>
<dbReference type="AlphaFoldDB" id="A0A6A4QP91"/>
<dbReference type="Proteomes" id="UP000447434">
    <property type="component" value="Chromosome 4"/>
</dbReference>
<dbReference type="OrthoDB" id="1935289at2759"/>
<dbReference type="PANTHER" id="PTHR32166">
    <property type="entry name" value="OSJNBA0013A04.12 PROTEIN"/>
    <property type="match status" value="1"/>
</dbReference>
<name>A0A6A4QP91_LUPAL</name>
<feature type="domain" description="DUF659" evidence="1">
    <location>
        <begin position="24"/>
        <end position="135"/>
    </location>
</feature>
<dbReference type="PANTHER" id="PTHR32166:SF122">
    <property type="entry name" value="OS09G0499600 PROTEIN"/>
    <property type="match status" value="1"/>
</dbReference>
<keyword evidence="3" id="KW-1185">Reference proteome</keyword>